<keyword evidence="8 20" id="KW-0406">Ion transport</keyword>
<dbReference type="GO" id="GO:0005254">
    <property type="term" value="F:chloride channel activity"/>
    <property type="evidence" value="ECO:0007669"/>
    <property type="project" value="UniProtKB-KW"/>
</dbReference>
<evidence type="ECO:0000256" key="13">
    <source>
        <dbReference type="ARBA" id="ARBA00023180"/>
    </source>
</evidence>
<evidence type="ECO:0000313" key="25">
    <source>
        <dbReference type="Proteomes" id="UP000274756"/>
    </source>
</evidence>
<dbReference type="OrthoDB" id="8890589at2759"/>
<evidence type="ECO:0000256" key="2">
    <source>
        <dbReference type="ARBA" id="ARBA00022448"/>
    </source>
</evidence>
<feature type="domain" description="Neurotransmitter-gated ion-channel transmembrane" evidence="22">
    <location>
        <begin position="246"/>
        <end position="295"/>
    </location>
</feature>
<evidence type="ECO:0000256" key="17">
    <source>
        <dbReference type="ARBA" id="ARBA00023303"/>
    </source>
</evidence>
<dbReference type="WBParaSite" id="DME_0000665701-mRNA-1">
    <property type="protein sequence ID" value="DME_0000665701-mRNA-1"/>
    <property type="gene ID" value="DME_0000665701"/>
</dbReference>
<accession>A0A0N4UGN1</accession>
<keyword evidence="12" id="KW-0869">Chloride channel</keyword>
<dbReference type="Pfam" id="PF02932">
    <property type="entry name" value="Neur_chan_memb"/>
    <property type="match status" value="1"/>
</dbReference>
<keyword evidence="4 20" id="KW-0812">Transmembrane</keyword>
<keyword evidence="15" id="KW-0628">Postsynaptic cell membrane</keyword>
<proteinExistence type="inferred from homology"/>
<dbReference type="STRING" id="318479.A0A0N4UGN1"/>
<gene>
    <name evidence="23" type="ORF">DME_LOCUS9683</name>
</gene>
<evidence type="ECO:0000313" key="24">
    <source>
        <dbReference type="Proteomes" id="UP000038040"/>
    </source>
</evidence>
<keyword evidence="17 20" id="KW-0407">Ion channel</keyword>
<sequence>MTPMIQHRLEDNVTFLLNQLIASHDRRIRPNYGGKLIPFVLIIQIVVVTGLKGPPTIVNVTAHITTISAISEVSMDYTIDLYLRQFWCDPRLSFVSYDQNSLTIGIDVVKNIWTPDTFFPNEKKSYFHEATTHNSFLRIDKKGNVLRSIRLTVTANCPMNLHKFPLDIQICALEIESYGYSDRDIIYHWHQGTDSVTIDEKVHLAHFSIGEHFHVERVISLSTGNYSRLSTYFTFKRNIGFYLIQIYLPSSLIVVISWVSFWLNRDATQARVAIGVTTVLTMTTLMTSTNASLPKEIGNGMNKLKWTIMGKEERQIDRQRSGMGLQQACHLDDGHLHRQMTA</sequence>
<dbReference type="InterPro" id="IPR036734">
    <property type="entry name" value="Neur_chan_lig-bd_sf"/>
</dbReference>
<evidence type="ECO:0000256" key="1">
    <source>
        <dbReference type="ARBA" id="ARBA00010180"/>
    </source>
</evidence>
<evidence type="ECO:0000313" key="23">
    <source>
        <dbReference type="EMBL" id="VDN59710.1"/>
    </source>
</evidence>
<dbReference type="SUPFAM" id="SSF63712">
    <property type="entry name" value="Nicotinic receptor ligand binding domain-like"/>
    <property type="match status" value="1"/>
</dbReference>
<dbReference type="Gene3D" id="1.20.58.390">
    <property type="entry name" value="Neurotransmitter-gated ion-channel transmembrane domain"/>
    <property type="match status" value="1"/>
</dbReference>
<keyword evidence="6 20" id="KW-1133">Transmembrane helix</keyword>
<keyword evidence="13" id="KW-0325">Glycoprotein</keyword>
<reference evidence="23 25" key="2">
    <citation type="submission" date="2018-11" db="EMBL/GenBank/DDBJ databases">
        <authorList>
            <consortium name="Pathogen Informatics"/>
        </authorList>
    </citation>
    <scope>NUCLEOTIDE SEQUENCE [LARGE SCALE GENOMIC DNA]</scope>
</reference>
<dbReference type="NCBIfam" id="TIGR00860">
    <property type="entry name" value="LIC"/>
    <property type="match status" value="1"/>
</dbReference>
<keyword evidence="25" id="KW-1185">Reference proteome</keyword>
<dbReference type="PRINTS" id="PR00253">
    <property type="entry name" value="GABAARECEPTR"/>
</dbReference>
<keyword evidence="10" id="KW-1015">Disulfide bond</keyword>
<evidence type="ECO:0000259" key="22">
    <source>
        <dbReference type="Pfam" id="PF02932"/>
    </source>
</evidence>
<evidence type="ECO:0000256" key="10">
    <source>
        <dbReference type="ARBA" id="ARBA00023157"/>
    </source>
</evidence>
<dbReference type="EMBL" id="UYYG01001188">
    <property type="protein sequence ID" value="VDN59710.1"/>
    <property type="molecule type" value="Genomic_DNA"/>
</dbReference>
<evidence type="ECO:0000256" key="15">
    <source>
        <dbReference type="ARBA" id="ARBA00023257"/>
    </source>
</evidence>
<dbReference type="InterPro" id="IPR006202">
    <property type="entry name" value="Neur_chan_lig-bd"/>
</dbReference>
<feature type="transmembrane region" description="Helical" evidence="20">
    <location>
        <begin position="239"/>
        <end position="260"/>
    </location>
</feature>
<evidence type="ECO:0000259" key="21">
    <source>
        <dbReference type="Pfam" id="PF02931"/>
    </source>
</evidence>
<dbReference type="InterPro" id="IPR006029">
    <property type="entry name" value="Neurotrans-gated_channel_TM"/>
</dbReference>
<comment type="similarity">
    <text evidence="1">Belongs to the ligand-gated ion channel (TC 1.A.9) family. Gamma-aminobutyric acid receptor (TC 1.A.9.5) subfamily.</text>
</comment>
<dbReference type="InterPro" id="IPR006028">
    <property type="entry name" value="GABAA/Glycine_rcpt"/>
</dbReference>
<evidence type="ECO:0000256" key="14">
    <source>
        <dbReference type="ARBA" id="ARBA00023214"/>
    </source>
</evidence>
<dbReference type="PROSITE" id="PS00236">
    <property type="entry name" value="NEUROTR_ION_CHANNEL"/>
    <property type="match status" value="1"/>
</dbReference>
<dbReference type="PRINTS" id="PR00252">
    <property type="entry name" value="NRIONCHANNEL"/>
</dbReference>
<dbReference type="GO" id="GO:0005230">
    <property type="term" value="F:extracellular ligand-gated monoatomic ion channel activity"/>
    <property type="evidence" value="ECO:0007669"/>
    <property type="project" value="InterPro"/>
</dbReference>
<evidence type="ECO:0000313" key="26">
    <source>
        <dbReference type="WBParaSite" id="DME_0000665701-mRNA-1"/>
    </source>
</evidence>
<dbReference type="Proteomes" id="UP000274756">
    <property type="component" value="Unassembled WGS sequence"/>
</dbReference>
<comment type="subcellular location">
    <subcellularLocation>
        <location evidence="18">Postsynaptic cell membrane</location>
        <topology evidence="18">Multi-pass membrane protein</topology>
    </subcellularLocation>
</comment>
<evidence type="ECO:0000256" key="9">
    <source>
        <dbReference type="ARBA" id="ARBA00023136"/>
    </source>
</evidence>
<dbReference type="Proteomes" id="UP000038040">
    <property type="component" value="Unplaced"/>
</dbReference>
<keyword evidence="3" id="KW-1003">Cell membrane</keyword>
<keyword evidence="2 20" id="KW-0813">Transport</keyword>
<evidence type="ECO:0000256" key="20">
    <source>
        <dbReference type="RuleBase" id="RU000687"/>
    </source>
</evidence>
<keyword evidence="16" id="KW-1071">Ligand-gated ion channel</keyword>
<evidence type="ECO:0000256" key="5">
    <source>
        <dbReference type="ARBA" id="ARBA00022729"/>
    </source>
</evidence>
<dbReference type="GO" id="GO:0034707">
    <property type="term" value="C:chloride channel complex"/>
    <property type="evidence" value="ECO:0007669"/>
    <property type="project" value="UniProtKB-KW"/>
</dbReference>
<dbReference type="GO" id="GO:0045211">
    <property type="term" value="C:postsynaptic membrane"/>
    <property type="evidence" value="ECO:0007669"/>
    <property type="project" value="UniProtKB-SubCell"/>
</dbReference>
<protein>
    <recommendedName>
        <fullName evidence="19">Gamma-aminobutyric acid receptor subunit beta</fullName>
    </recommendedName>
</protein>
<keyword evidence="5" id="KW-0732">Signal</keyword>
<dbReference type="InterPro" id="IPR006201">
    <property type="entry name" value="Neur_channel"/>
</dbReference>
<dbReference type="Gene3D" id="2.70.170.10">
    <property type="entry name" value="Neurotransmitter-gated ion-channel ligand-binding domain"/>
    <property type="match status" value="1"/>
</dbReference>
<feature type="domain" description="Neurotransmitter-gated ion-channel ligand-binding" evidence="21">
    <location>
        <begin position="53"/>
        <end position="238"/>
    </location>
</feature>
<dbReference type="InterPro" id="IPR018000">
    <property type="entry name" value="Neurotransmitter_ion_chnl_CS"/>
</dbReference>
<dbReference type="GO" id="GO:0004888">
    <property type="term" value="F:transmembrane signaling receptor activity"/>
    <property type="evidence" value="ECO:0007669"/>
    <property type="project" value="InterPro"/>
</dbReference>
<evidence type="ECO:0000256" key="19">
    <source>
        <dbReference type="ARBA" id="ARBA00071250"/>
    </source>
</evidence>
<keyword evidence="11" id="KW-0675">Receptor</keyword>
<organism evidence="24 26">
    <name type="scientific">Dracunculus medinensis</name>
    <name type="common">Guinea worm</name>
    <dbReference type="NCBI Taxonomy" id="318479"/>
    <lineage>
        <taxon>Eukaryota</taxon>
        <taxon>Metazoa</taxon>
        <taxon>Ecdysozoa</taxon>
        <taxon>Nematoda</taxon>
        <taxon>Chromadorea</taxon>
        <taxon>Rhabditida</taxon>
        <taxon>Spirurina</taxon>
        <taxon>Dracunculoidea</taxon>
        <taxon>Dracunculidae</taxon>
        <taxon>Dracunculus</taxon>
    </lineage>
</organism>
<keyword evidence="14" id="KW-0868">Chloride</keyword>
<evidence type="ECO:0000256" key="6">
    <source>
        <dbReference type="ARBA" id="ARBA00022989"/>
    </source>
</evidence>
<dbReference type="SUPFAM" id="SSF90112">
    <property type="entry name" value="Neurotransmitter-gated ion-channel transmembrane pore"/>
    <property type="match status" value="1"/>
</dbReference>
<evidence type="ECO:0000256" key="8">
    <source>
        <dbReference type="ARBA" id="ARBA00023065"/>
    </source>
</evidence>
<evidence type="ECO:0000256" key="18">
    <source>
        <dbReference type="ARBA" id="ARBA00034104"/>
    </source>
</evidence>
<comment type="caution">
    <text evidence="20">Lacks conserved residue(s) required for the propagation of feature annotation.</text>
</comment>
<dbReference type="PANTHER" id="PTHR18945">
    <property type="entry name" value="NEUROTRANSMITTER GATED ION CHANNEL"/>
    <property type="match status" value="1"/>
</dbReference>
<evidence type="ECO:0000256" key="3">
    <source>
        <dbReference type="ARBA" id="ARBA00022475"/>
    </source>
</evidence>
<dbReference type="InterPro" id="IPR036719">
    <property type="entry name" value="Neuro-gated_channel_TM_sf"/>
</dbReference>
<evidence type="ECO:0000256" key="4">
    <source>
        <dbReference type="ARBA" id="ARBA00022692"/>
    </source>
</evidence>
<evidence type="ECO:0000256" key="16">
    <source>
        <dbReference type="ARBA" id="ARBA00023286"/>
    </source>
</evidence>
<dbReference type="InterPro" id="IPR038050">
    <property type="entry name" value="Neuro_actylchol_rec"/>
</dbReference>
<evidence type="ECO:0000256" key="12">
    <source>
        <dbReference type="ARBA" id="ARBA00023173"/>
    </source>
</evidence>
<name>A0A0N4UGN1_DRAME</name>
<evidence type="ECO:0000256" key="11">
    <source>
        <dbReference type="ARBA" id="ARBA00023170"/>
    </source>
</evidence>
<dbReference type="AlphaFoldDB" id="A0A0N4UGN1"/>
<keyword evidence="9 20" id="KW-0472">Membrane</keyword>
<evidence type="ECO:0000256" key="7">
    <source>
        <dbReference type="ARBA" id="ARBA00023018"/>
    </source>
</evidence>
<dbReference type="FunFam" id="2.70.170.10:FF:000021">
    <property type="entry name" value="Gamma-aminobutyric acid receptor isoform 3b"/>
    <property type="match status" value="1"/>
</dbReference>
<reference evidence="26" key="1">
    <citation type="submission" date="2017-02" db="UniProtKB">
        <authorList>
            <consortium name="WormBaseParasite"/>
        </authorList>
    </citation>
    <scope>IDENTIFICATION</scope>
</reference>
<dbReference type="Pfam" id="PF02931">
    <property type="entry name" value="Neur_chan_LBD"/>
    <property type="match status" value="1"/>
</dbReference>
<keyword evidence="7" id="KW-0770">Synapse</keyword>